<dbReference type="NCBIfam" id="TIGR00231">
    <property type="entry name" value="small_GTP"/>
    <property type="match status" value="1"/>
</dbReference>
<dbReference type="Pfam" id="PF11987">
    <property type="entry name" value="IF-2"/>
    <property type="match status" value="1"/>
</dbReference>
<dbReference type="SUPFAM" id="SSF50447">
    <property type="entry name" value="Translation proteins"/>
    <property type="match status" value="2"/>
</dbReference>
<evidence type="ECO:0000256" key="2">
    <source>
        <dbReference type="ARBA" id="ARBA00007733"/>
    </source>
</evidence>
<dbReference type="AlphaFoldDB" id="A0A836JTF3"/>
<comment type="function">
    <text evidence="9">One of the essential components for the initiation of protein synthesis. Protects formylmethionyl-tRNA from spontaneous hydrolysis and promotes its binding to the 30S ribosomal subunits. Also involved in the hydrolysis of GTP during the formation of the 70S ribosomal complex.</text>
</comment>
<dbReference type="SUPFAM" id="SSF52156">
    <property type="entry name" value="Initiation factor IF2/eIF5b, domain 3"/>
    <property type="match status" value="1"/>
</dbReference>
<dbReference type="SUPFAM" id="SSF52540">
    <property type="entry name" value="P-loop containing nucleoside triphosphate hydrolases"/>
    <property type="match status" value="1"/>
</dbReference>
<keyword evidence="5" id="KW-0648">Protein biosynthesis</keyword>
<evidence type="ECO:0000256" key="1">
    <source>
        <dbReference type="ARBA" id="ARBA00004173"/>
    </source>
</evidence>
<comment type="similarity">
    <text evidence="2">Belongs to the TRAFAC class translation factor GTPase superfamily. Classic translation factor GTPase family. IF-2 subfamily.</text>
</comment>
<reference evidence="12" key="1">
    <citation type="submission" date="2020-02" db="EMBL/GenBank/DDBJ databases">
        <title>Relaxed selection underlies rapid genomic changes in the transitions from sociality to social parasitism in ants.</title>
        <authorList>
            <person name="Bi X."/>
        </authorList>
    </citation>
    <scope>NUCLEOTIDE SEQUENCE</scope>
    <source>
        <strain evidence="12">BGI-DK2014c</strain>
        <tissue evidence="12">Whole body</tissue>
    </source>
</reference>
<comment type="caution">
    <text evidence="12">The sequence shown here is derived from an EMBL/GenBank/DDBJ whole genome shotgun (WGS) entry which is preliminary data.</text>
</comment>
<dbReference type="Proteomes" id="UP000668214">
    <property type="component" value="Unassembled WGS sequence"/>
</dbReference>
<dbReference type="GO" id="GO:0005525">
    <property type="term" value="F:GTP binding"/>
    <property type="evidence" value="ECO:0007669"/>
    <property type="project" value="UniProtKB-KW"/>
</dbReference>
<evidence type="ECO:0000256" key="10">
    <source>
        <dbReference type="ARBA" id="ARBA00044200"/>
    </source>
</evidence>
<dbReference type="NCBIfam" id="TIGR00487">
    <property type="entry name" value="IF-2"/>
    <property type="match status" value="1"/>
</dbReference>
<dbReference type="InterPro" id="IPR000178">
    <property type="entry name" value="TF_IF2_bacterial-like"/>
</dbReference>
<dbReference type="EMBL" id="JAANIA010000235">
    <property type="protein sequence ID" value="KAG5325885.1"/>
    <property type="molecule type" value="Genomic_DNA"/>
</dbReference>
<evidence type="ECO:0000256" key="7">
    <source>
        <dbReference type="ARBA" id="ARBA00023128"/>
    </source>
</evidence>
<dbReference type="GO" id="GO:0003743">
    <property type="term" value="F:translation initiation factor activity"/>
    <property type="evidence" value="ECO:0007669"/>
    <property type="project" value="UniProtKB-KW"/>
</dbReference>
<evidence type="ECO:0000256" key="9">
    <source>
        <dbReference type="ARBA" id="ARBA00025162"/>
    </source>
</evidence>
<evidence type="ECO:0000313" key="12">
    <source>
        <dbReference type="EMBL" id="KAG5325885.1"/>
    </source>
</evidence>
<name>A0A836JTF3_9HYME</name>
<dbReference type="PROSITE" id="PS51722">
    <property type="entry name" value="G_TR_2"/>
    <property type="match status" value="1"/>
</dbReference>
<evidence type="ECO:0000256" key="6">
    <source>
        <dbReference type="ARBA" id="ARBA00022946"/>
    </source>
</evidence>
<comment type="subcellular location">
    <subcellularLocation>
        <location evidence="1">Mitochondrion</location>
    </subcellularLocation>
</comment>
<dbReference type="InterPro" id="IPR053905">
    <property type="entry name" value="EF-G-like_DII"/>
</dbReference>
<evidence type="ECO:0000259" key="11">
    <source>
        <dbReference type="PROSITE" id="PS51722"/>
    </source>
</evidence>
<dbReference type="Pfam" id="PF00009">
    <property type="entry name" value="GTP_EFTU"/>
    <property type="match status" value="1"/>
</dbReference>
<evidence type="ECO:0000256" key="5">
    <source>
        <dbReference type="ARBA" id="ARBA00022917"/>
    </source>
</evidence>
<organism evidence="12 13">
    <name type="scientific">Pseudoatta argentina</name>
    <dbReference type="NCBI Taxonomy" id="621737"/>
    <lineage>
        <taxon>Eukaryota</taxon>
        <taxon>Metazoa</taxon>
        <taxon>Ecdysozoa</taxon>
        <taxon>Arthropoda</taxon>
        <taxon>Hexapoda</taxon>
        <taxon>Insecta</taxon>
        <taxon>Pterygota</taxon>
        <taxon>Neoptera</taxon>
        <taxon>Endopterygota</taxon>
        <taxon>Hymenoptera</taxon>
        <taxon>Apocrita</taxon>
        <taxon>Aculeata</taxon>
        <taxon>Formicoidea</taxon>
        <taxon>Formicidae</taxon>
        <taxon>Myrmicinae</taxon>
        <taxon>Pseudoatta</taxon>
    </lineage>
</organism>
<evidence type="ECO:0000256" key="4">
    <source>
        <dbReference type="ARBA" id="ARBA00022741"/>
    </source>
</evidence>
<dbReference type="GO" id="GO:0003924">
    <property type="term" value="F:GTPase activity"/>
    <property type="evidence" value="ECO:0007669"/>
    <property type="project" value="InterPro"/>
</dbReference>
<keyword evidence="13" id="KW-1185">Reference proteome</keyword>
<keyword evidence="3" id="KW-0396">Initiation factor</keyword>
<dbReference type="InterPro" id="IPR044145">
    <property type="entry name" value="IF2_II"/>
</dbReference>
<gene>
    <name evidence="12" type="primary">Mtif2</name>
    <name evidence="12" type="ORF">G6Z78_0004701</name>
</gene>
<evidence type="ECO:0000313" key="13">
    <source>
        <dbReference type="Proteomes" id="UP000668214"/>
    </source>
</evidence>
<dbReference type="InterPro" id="IPR015760">
    <property type="entry name" value="TIF_IF2"/>
</dbReference>
<sequence length="725" mass="81468">MATSLFRMCTKFSLLRQPLCDIIKSDNIRKYNFHSLFLICTQCRHYHTTLQYFKNTSKKLNVFAQIKPKKCLPVVDVWKQMTVSELAASAGRDINDVMDAISFSDSSKCYNRNTIVEDPNILYNAVRKLGAKFKVISRSNKMEKNTPNCNVVKRPLPDESVLIKRRPVVTIMGHVDHGKTTLLDTLRNTSVVKMEFGGITQHIGAFNVTLKTGETITFLDTPGHAAFNIMRMRGAQVTDIIVIVVAADDGVMEQTIENINMANAVNVPIIVAINKIDKPEADIIRTQKMLAQQGIQVEAMGGDIQSVNISALHGTNLDTLIEAIALQAELVGLKGDPTGLVEAVVIECFTDHQRGKLATALIQRGTLRKGAYLVSGLTWAKVRAMFDHSGNPVTEAKLSDAVQIIGWKDLPTAGDEILEVENEKKARTVMRYREAEKGAQLAQEHKIAADKKHEEYLKEYKEHLAKRRALGRYAKLITPVKNERPDDEKPKLNVVIKGDVAGSVEAILDVFNTYGSDDKCELNIIHYGVGPVTETDLQMADMFNGKTYMISISIILYKSQYHEIFIAIIYPFNVGVIKNLQQEVNGKKILIRPYNVIYKLVDDVKNEINSKLPPVDTEEMIGEANVLQEFEITDKKKKVKVAGCRCTKGSLKKNAMYRLMREQEVLFTGKLVSMRHMKNETETIKTDVECGLRFEDPTLSFKAGDILICYQTYQKPQETDWDPGF</sequence>
<accession>A0A836JTF3</accession>
<feature type="non-terminal residue" evidence="12">
    <location>
        <position position="1"/>
    </location>
</feature>
<dbReference type="InterPro" id="IPR036925">
    <property type="entry name" value="TIF_IF2_dom3_sf"/>
</dbReference>
<feature type="domain" description="Tr-type G" evidence="11">
    <location>
        <begin position="164"/>
        <end position="338"/>
    </location>
</feature>
<dbReference type="FunFam" id="3.40.50.300:FF:000019">
    <property type="entry name" value="Translation initiation factor IF-2"/>
    <property type="match status" value="1"/>
</dbReference>
<dbReference type="Gene3D" id="3.40.50.300">
    <property type="entry name" value="P-loop containing nucleotide triphosphate hydrolases"/>
    <property type="match status" value="1"/>
</dbReference>
<dbReference type="Gene3D" id="2.40.30.10">
    <property type="entry name" value="Translation factors"/>
    <property type="match status" value="2"/>
</dbReference>
<dbReference type="InterPro" id="IPR027417">
    <property type="entry name" value="P-loop_NTPase"/>
</dbReference>
<dbReference type="Pfam" id="PF22042">
    <property type="entry name" value="EF-G_D2"/>
    <property type="match status" value="1"/>
</dbReference>
<dbReference type="InterPro" id="IPR023115">
    <property type="entry name" value="TIF_IF2_dom3"/>
</dbReference>
<dbReference type="InterPro" id="IPR000795">
    <property type="entry name" value="T_Tr_GTP-bd_dom"/>
</dbReference>
<dbReference type="FunFam" id="2.40.30.10:FF:000008">
    <property type="entry name" value="Translation initiation factor IF-2"/>
    <property type="match status" value="1"/>
</dbReference>
<protein>
    <recommendedName>
        <fullName evidence="10">Translation initiation factor IF-2, mitochondrial</fullName>
    </recommendedName>
</protein>
<dbReference type="CDD" id="cd01887">
    <property type="entry name" value="IF2_eIF5B"/>
    <property type="match status" value="1"/>
</dbReference>
<feature type="non-terminal residue" evidence="12">
    <location>
        <position position="725"/>
    </location>
</feature>
<keyword evidence="4" id="KW-0547">Nucleotide-binding</keyword>
<dbReference type="FunFam" id="2.40.30.10:FF:000007">
    <property type="entry name" value="Translation initiation factor IF-2"/>
    <property type="match status" value="1"/>
</dbReference>
<evidence type="ECO:0000256" key="8">
    <source>
        <dbReference type="ARBA" id="ARBA00023134"/>
    </source>
</evidence>
<dbReference type="CDD" id="cd03702">
    <property type="entry name" value="IF2_mtIF2_II"/>
    <property type="match status" value="1"/>
</dbReference>
<proteinExistence type="inferred from homology"/>
<dbReference type="GO" id="GO:0005739">
    <property type="term" value="C:mitochondrion"/>
    <property type="evidence" value="ECO:0007669"/>
    <property type="project" value="UniProtKB-SubCell"/>
</dbReference>
<dbReference type="InterPro" id="IPR005225">
    <property type="entry name" value="Small_GTP-bd"/>
</dbReference>
<keyword evidence="6" id="KW-0809">Transit peptide</keyword>
<dbReference type="InterPro" id="IPR009000">
    <property type="entry name" value="Transl_B-barrel_sf"/>
</dbReference>
<dbReference type="PANTHER" id="PTHR43381">
    <property type="entry name" value="TRANSLATION INITIATION FACTOR IF-2-RELATED"/>
    <property type="match status" value="1"/>
</dbReference>
<evidence type="ECO:0000256" key="3">
    <source>
        <dbReference type="ARBA" id="ARBA00022540"/>
    </source>
</evidence>
<dbReference type="FunFam" id="3.40.50.10050:FF:000001">
    <property type="entry name" value="Translation initiation factor IF-2"/>
    <property type="match status" value="1"/>
</dbReference>
<keyword evidence="7" id="KW-0496">Mitochondrion</keyword>
<dbReference type="Gene3D" id="3.40.50.10050">
    <property type="entry name" value="Translation initiation factor IF- 2, domain 3"/>
    <property type="match status" value="1"/>
</dbReference>
<dbReference type="PANTHER" id="PTHR43381:SF20">
    <property type="entry name" value="TRANSLATION INITIATION FACTOR IF-2, MITOCHONDRIAL"/>
    <property type="match status" value="1"/>
</dbReference>
<keyword evidence="8" id="KW-0342">GTP-binding</keyword>